<feature type="region of interest" description="Disordered" evidence="1">
    <location>
        <begin position="1"/>
        <end position="25"/>
    </location>
</feature>
<feature type="region of interest" description="Disordered" evidence="1">
    <location>
        <begin position="64"/>
        <end position="96"/>
    </location>
</feature>
<reference evidence="2" key="1">
    <citation type="journal article" date="2015" name="Nature">
        <title>Complex archaea that bridge the gap between prokaryotes and eukaryotes.</title>
        <authorList>
            <person name="Spang A."/>
            <person name="Saw J.H."/>
            <person name="Jorgensen S.L."/>
            <person name="Zaremba-Niedzwiedzka K."/>
            <person name="Martijn J."/>
            <person name="Lind A.E."/>
            <person name="van Eijk R."/>
            <person name="Schleper C."/>
            <person name="Guy L."/>
            <person name="Ettema T.J."/>
        </authorList>
    </citation>
    <scope>NUCLEOTIDE SEQUENCE</scope>
</reference>
<feature type="compositionally biased region" description="Basic and acidic residues" evidence="1">
    <location>
        <begin position="1"/>
        <end position="16"/>
    </location>
</feature>
<organism evidence="2">
    <name type="scientific">marine sediment metagenome</name>
    <dbReference type="NCBI Taxonomy" id="412755"/>
    <lineage>
        <taxon>unclassified sequences</taxon>
        <taxon>metagenomes</taxon>
        <taxon>ecological metagenomes</taxon>
    </lineage>
</organism>
<comment type="caution">
    <text evidence="2">The sequence shown here is derived from an EMBL/GenBank/DDBJ whole genome shotgun (WGS) entry which is preliminary data.</text>
</comment>
<evidence type="ECO:0000313" key="2">
    <source>
        <dbReference type="EMBL" id="KKL05354.1"/>
    </source>
</evidence>
<gene>
    <name evidence="2" type="ORF">LCGC14_2606880</name>
</gene>
<accession>A0A0F9A705</accession>
<dbReference type="EMBL" id="LAZR01044155">
    <property type="protein sequence ID" value="KKL05354.1"/>
    <property type="molecule type" value="Genomic_DNA"/>
</dbReference>
<evidence type="ECO:0008006" key="3">
    <source>
        <dbReference type="Google" id="ProtNLM"/>
    </source>
</evidence>
<dbReference type="AlphaFoldDB" id="A0A0F9A705"/>
<feature type="compositionally biased region" description="Basic residues" evidence="1">
    <location>
        <begin position="87"/>
        <end position="96"/>
    </location>
</feature>
<proteinExistence type="predicted"/>
<protein>
    <recommendedName>
        <fullName evidence="3">Nuclease associated modular domain-containing protein</fullName>
    </recommendedName>
</protein>
<sequence length="96" mass="10950">MKEGGRNAKPTLETRSKMRATHLRADSNSYKKGYIPWNKGKVGLQTAWNKGKKTPSEVCKKISESRQGIEPWNKGKKTGQIPWNKGIRWHKSKTKA</sequence>
<name>A0A0F9A705_9ZZZZ</name>
<evidence type="ECO:0000256" key="1">
    <source>
        <dbReference type="SAM" id="MobiDB-lite"/>
    </source>
</evidence>